<feature type="non-terminal residue" evidence="1">
    <location>
        <position position="126"/>
    </location>
</feature>
<protein>
    <submittedName>
        <fullName evidence="1">16705_t:CDS:1</fullName>
    </submittedName>
</protein>
<gene>
    <name evidence="1" type="ORF">ACOLOM_LOCUS9289</name>
</gene>
<proteinExistence type="predicted"/>
<dbReference type="EMBL" id="CAJVPT010026551">
    <property type="protein sequence ID" value="CAG8679850.1"/>
    <property type="molecule type" value="Genomic_DNA"/>
</dbReference>
<dbReference type="Proteomes" id="UP000789525">
    <property type="component" value="Unassembled WGS sequence"/>
</dbReference>
<name>A0ACA9P1S8_9GLOM</name>
<keyword evidence="2" id="KW-1185">Reference proteome</keyword>
<evidence type="ECO:0000313" key="1">
    <source>
        <dbReference type="EMBL" id="CAG8679850.1"/>
    </source>
</evidence>
<comment type="caution">
    <text evidence="1">The sequence shown here is derived from an EMBL/GenBank/DDBJ whole genome shotgun (WGS) entry which is preliminary data.</text>
</comment>
<evidence type="ECO:0000313" key="2">
    <source>
        <dbReference type="Proteomes" id="UP000789525"/>
    </source>
</evidence>
<sequence>MSDREYSTEEGVVKDELYEELVKHGDEEYDPSKDESAPEEPIPDRATPPDLRPSTIEKGETGGLYEEDESFESGPTLTEGDEDNVDPSRKLYVCCAGRTPEAKRESAEKASALHEKITGSPLEIDE</sequence>
<accession>A0ACA9P1S8</accession>
<reference evidence="1" key="1">
    <citation type="submission" date="2021-06" db="EMBL/GenBank/DDBJ databases">
        <authorList>
            <person name="Kallberg Y."/>
            <person name="Tangrot J."/>
            <person name="Rosling A."/>
        </authorList>
    </citation>
    <scope>NUCLEOTIDE SEQUENCE</scope>
    <source>
        <strain evidence="1">CL356</strain>
    </source>
</reference>
<organism evidence="1 2">
    <name type="scientific">Acaulospora colombiana</name>
    <dbReference type="NCBI Taxonomy" id="27376"/>
    <lineage>
        <taxon>Eukaryota</taxon>
        <taxon>Fungi</taxon>
        <taxon>Fungi incertae sedis</taxon>
        <taxon>Mucoromycota</taxon>
        <taxon>Glomeromycotina</taxon>
        <taxon>Glomeromycetes</taxon>
        <taxon>Diversisporales</taxon>
        <taxon>Acaulosporaceae</taxon>
        <taxon>Acaulospora</taxon>
    </lineage>
</organism>